<gene>
    <name evidence="2" type="ORF">J2S11_004373</name>
</gene>
<dbReference type="Proteomes" id="UP001235840">
    <property type="component" value="Unassembled WGS sequence"/>
</dbReference>
<dbReference type="InterPro" id="IPR006938">
    <property type="entry name" value="DUF624"/>
</dbReference>
<organism evidence="2 3">
    <name type="scientific">Caldalkalibacillus horti</name>
    <dbReference type="NCBI Taxonomy" id="77523"/>
    <lineage>
        <taxon>Bacteria</taxon>
        <taxon>Bacillati</taxon>
        <taxon>Bacillota</taxon>
        <taxon>Bacilli</taxon>
        <taxon>Bacillales</taxon>
        <taxon>Bacillaceae</taxon>
        <taxon>Caldalkalibacillus</taxon>
    </lineage>
</organism>
<feature type="transmembrane region" description="Helical" evidence="1">
    <location>
        <begin position="80"/>
        <end position="99"/>
    </location>
</feature>
<keyword evidence="3" id="KW-1185">Reference proteome</keyword>
<evidence type="ECO:0000313" key="3">
    <source>
        <dbReference type="Proteomes" id="UP001235840"/>
    </source>
</evidence>
<dbReference type="Pfam" id="PF04854">
    <property type="entry name" value="DUF624"/>
    <property type="match status" value="1"/>
</dbReference>
<name>A0ABT9W589_9BACI</name>
<feature type="transmembrane region" description="Helical" evidence="1">
    <location>
        <begin position="178"/>
        <end position="198"/>
    </location>
</feature>
<keyword evidence="1" id="KW-0472">Membrane</keyword>
<reference evidence="2 3" key="1">
    <citation type="submission" date="2023-07" db="EMBL/GenBank/DDBJ databases">
        <title>Genomic Encyclopedia of Type Strains, Phase IV (KMG-IV): sequencing the most valuable type-strain genomes for metagenomic binning, comparative biology and taxonomic classification.</title>
        <authorList>
            <person name="Goeker M."/>
        </authorList>
    </citation>
    <scope>NUCLEOTIDE SEQUENCE [LARGE SCALE GENOMIC DNA]</scope>
    <source>
        <strain evidence="2 3">DSM 12751</strain>
    </source>
</reference>
<feature type="transmembrane region" description="Helical" evidence="1">
    <location>
        <begin position="20"/>
        <end position="48"/>
    </location>
</feature>
<evidence type="ECO:0000313" key="2">
    <source>
        <dbReference type="EMBL" id="MDQ0168411.1"/>
    </source>
</evidence>
<sequence length="210" mass="23983">MDGSGLSGRLYRLCEWIMRLAFLNLIWILFTLMGLVAFTIFPATAALFGITRKWVRGEEDFPIFQTYKALFRQEFWSAQALGYAFLLAGVVLYVDYLIFSTGTTTLFIALKYVTVLLIFFYLSICLFVFPVLVHYDMKLMQSFKTAFFLGVLHPGQSIFMLASLGLLGFVMFRFAGLLPFFGLSVGALWITIITHKVFEKVALKYKVNES</sequence>
<keyword evidence="1" id="KW-1133">Transmembrane helix</keyword>
<dbReference type="EMBL" id="JAUSTY010000031">
    <property type="protein sequence ID" value="MDQ0168411.1"/>
    <property type="molecule type" value="Genomic_DNA"/>
</dbReference>
<accession>A0ABT9W589</accession>
<keyword evidence="1" id="KW-0812">Transmembrane</keyword>
<proteinExistence type="predicted"/>
<dbReference type="RefSeq" id="WP_307398118.1">
    <property type="nucleotide sequence ID" value="NZ_BAAADK010000027.1"/>
</dbReference>
<evidence type="ECO:0000256" key="1">
    <source>
        <dbReference type="SAM" id="Phobius"/>
    </source>
</evidence>
<protein>
    <submittedName>
        <fullName evidence="2">Membrane protein YesL</fullName>
    </submittedName>
</protein>
<comment type="caution">
    <text evidence="2">The sequence shown here is derived from an EMBL/GenBank/DDBJ whole genome shotgun (WGS) entry which is preliminary data.</text>
</comment>
<feature type="transmembrane region" description="Helical" evidence="1">
    <location>
        <begin position="105"/>
        <end position="133"/>
    </location>
</feature>
<feature type="transmembrane region" description="Helical" evidence="1">
    <location>
        <begin position="145"/>
        <end position="172"/>
    </location>
</feature>